<keyword evidence="2" id="KW-0732">Signal</keyword>
<dbReference type="Proteomes" id="UP000305709">
    <property type="component" value="Unassembled WGS sequence"/>
</dbReference>
<evidence type="ECO:0000256" key="2">
    <source>
        <dbReference type="SAM" id="SignalP"/>
    </source>
</evidence>
<feature type="signal peptide" evidence="2">
    <location>
        <begin position="1"/>
        <end position="19"/>
    </location>
</feature>
<accession>A0A5C4N7W9</accession>
<evidence type="ECO:0000313" key="4">
    <source>
        <dbReference type="Proteomes" id="UP000305709"/>
    </source>
</evidence>
<proteinExistence type="predicted"/>
<feature type="chain" id="PRO_5022942474" description="VPLPA-CTERM sorting domain-containing protein" evidence="2">
    <location>
        <begin position="20"/>
        <end position="206"/>
    </location>
</feature>
<gene>
    <name evidence="3" type="ORF">FHG71_22470</name>
</gene>
<keyword evidence="1" id="KW-1133">Transmembrane helix</keyword>
<keyword evidence="1" id="KW-0472">Membrane</keyword>
<dbReference type="EMBL" id="VDFV01000092">
    <property type="protein sequence ID" value="TNC59859.1"/>
    <property type="molecule type" value="Genomic_DNA"/>
</dbReference>
<evidence type="ECO:0000256" key="1">
    <source>
        <dbReference type="SAM" id="Phobius"/>
    </source>
</evidence>
<keyword evidence="4" id="KW-1185">Reference proteome</keyword>
<dbReference type="RefSeq" id="WP_139083984.1">
    <property type="nucleotide sequence ID" value="NZ_VDFV01000092.1"/>
</dbReference>
<reference evidence="3 4" key="1">
    <citation type="submission" date="2019-06" db="EMBL/GenBank/DDBJ databases">
        <authorList>
            <person name="Jiang L."/>
        </authorList>
    </citation>
    <scope>NUCLEOTIDE SEQUENCE [LARGE SCALE GENOMIC DNA]</scope>
    <source>
        <strain evidence="3 4">YIM 48858</strain>
    </source>
</reference>
<organism evidence="3 4">
    <name type="scientific">Rubellimicrobium roseum</name>
    <dbReference type="NCBI Taxonomy" id="687525"/>
    <lineage>
        <taxon>Bacteria</taxon>
        <taxon>Pseudomonadati</taxon>
        <taxon>Pseudomonadota</taxon>
        <taxon>Alphaproteobacteria</taxon>
        <taxon>Rhodobacterales</taxon>
        <taxon>Roseobacteraceae</taxon>
        <taxon>Rubellimicrobium</taxon>
    </lineage>
</organism>
<comment type="caution">
    <text evidence="3">The sequence shown here is derived from an EMBL/GenBank/DDBJ whole genome shotgun (WGS) entry which is preliminary data.</text>
</comment>
<keyword evidence="1" id="KW-0812">Transmembrane</keyword>
<dbReference type="AlphaFoldDB" id="A0A5C4N7W9"/>
<feature type="transmembrane region" description="Helical" evidence="1">
    <location>
        <begin position="181"/>
        <end position="202"/>
    </location>
</feature>
<protein>
    <recommendedName>
        <fullName evidence="5">VPLPA-CTERM sorting domain-containing protein</fullName>
    </recommendedName>
</protein>
<name>A0A5C4N7W9_9RHOB</name>
<evidence type="ECO:0008006" key="5">
    <source>
        <dbReference type="Google" id="ProtNLM"/>
    </source>
</evidence>
<evidence type="ECO:0000313" key="3">
    <source>
        <dbReference type="EMBL" id="TNC59859.1"/>
    </source>
</evidence>
<sequence>MKAWLGAAALVTMACAAEAATITWADLTGGGEDPLEPLTYTEDGITADSGGRSFYWGPGVVSDSIFNAPRAIAFTMTGRFAAVSADLYGSEIGPWLAPDAWIGLATGWRDGVEVARLAFDTRVTGSLVFSGDFSHLDRLVLGLNPDMLGGCDAGDLHPGGVCAGYGVGTVTLDPVDAPAPIPLPASAALLGLALAGLGVAHIRRTR</sequence>
<dbReference type="PROSITE" id="PS51257">
    <property type="entry name" value="PROKAR_LIPOPROTEIN"/>
    <property type="match status" value="1"/>
</dbReference>